<keyword evidence="2" id="KW-1133">Transmembrane helix</keyword>
<gene>
    <name evidence="3" type="ORF">EG68_03138</name>
</gene>
<evidence type="ECO:0000256" key="1">
    <source>
        <dbReference type="SAM" id="Coils"/>
    </source>
</evidence>
<name>A0A8S9YY82_9TREM</name>
<keyword evidence="4" id="KW-1185">Reference proteome</keyword>
<dbReference type="SMART" id="SM01411">
    <property type="entry name" value="Ephrin_rec_like"/>
    <property type="match status" value="1"/>
</dbReference>
<feature type="transmembrane region" description="Helical" evidence="2">
    <location>
        <begin position="996"/>
        <end position="1022"/>
    </location>
</feature>
<accession>A0A8S9YY82</accession>
<reference evidence="3" key="1">
    <citation type="submission" date="2019-07" db="EMBL/GenBank/DDBJ databases">
        <title>Annotation for the trematode Paragonimus miyazaki's.</title>
        <authorList>
            <person name="Choi Y.-J."/>
        </authorList>
    </citation>
    <scope>NUCLEOTIDE SEQUENCE</scope>
    <source>
        <strain evidence="3">Japan</strain>
    </source>
</reference>
<evidence type="ECO:0000313" key="3">
    <source>
        <dbReference type="EMBL" id="KAF7259582.1"/>
    </source>
</evidence>
<organism evidence="3 4">
    <name type="scientific">Paragonimus skrjabini miyazakii</name>
    <dbReference type="NCBI Taxonomy" id="59628"/>
    <lineage>
        <taxon>Eukaryota</taxon>
        <taxon>Metazoa</taxon>
        <taxon>Spiralia</taxon>
        <taxon>Lophotrochozoa</taxon>
        <taxon>Platyhelminthes</taxon>
        <taxon>Trematoda</taxon>
        <taxon>Digenea</taxon>
        <taxon>Plagiorchiida</taxon>
        <taxon>Troglotremata</taxon>
        <taxon>Troglotrematidae</taxon>
        <taxon>Paragonimus</taxon>
    </lineage>
</organism>
<evidence type="ECO:0000313" key="4">
    <source>
        <dbReference type="Proteomes" id="UP000822476"/>
    </source>
</evidence>
<proteinExistence type="predicted"/>
<protein>
    <submittedName>
        <fullName evidence="3">Uncharacterized protein</fullName>
    </submittedName>
</protein>
<keyword evidence="2" id="KW-0812">Transmembrane</keyword>
<dbReference type="EMBL" id="JTDE01001133">
    <property type="protein sequence ID" value="KAF7259582.1"/>
    <property type="molecule type" value="Genomic_DNA"/>
</dbReference>
<keyword evidence="1" id="KW-0175">Coiled coil</keyword>
<feature type="transmembrane region" description="Helical" evidence="2">
    <location>
        <begin position="12"/>
        <end position="29"/>
    </location>
</feature>
<feature type="coiled-coil region" evidence="1">
    <location>
        <begin position="1132"/>
        <end position="1194"/>
    </location>
</feature>
<feature type="transmembrane region" description="Helical" evidence="2">
    <location>
        <begin position="1043"/>
        <end position="1063"/>
    </location>
</feature>
<evidence type="ECO:0000256" key="2">
    <source>
        <dbReference type="SAM" id="Phobius"/>
    </source>
</evidence>
<dbReference type="OrthoDB" id="6231932at2759"/>
<comment type="caution">
    <text evidence="3">The sequence shown here is derived from an EMBL/GenBank/DDBJ whole genome shotgun (WGS) entry which is preliminary data.</text>
</comment>
<sequence>MLQAVNGIQPHVLVIYVCLPVLVNSVFFWELDETPRGPGARQYKEYVVDHINGFLRPVAGELSPSDKRKSHVERPVGLPHDFTQFEAMPYSLEQFIRSYGHALLDSAWDINEISPVVHVHTVWTEETNRPISLPCWAPAQPLRIEFDQTTFRGHKRTWLIGQGNTLSLSLASAFGYKTDPASEALFISPFMGLQSGHGVFTCLLSRETPIGEKARPRVSFTQTHMLYYQTEEQSLQTARGKVEVELELSAYTPESHGPPCQLYPSEWDTVECRESTWQQIRTMDVRSNNSGYRYHSNKRLMYDGKKELKKELTDKAKDFCRIFSCTSEVSTKPFKPIYRNETITEVLHFFGDKIKHPNQSIIVSKPVWEKPTDMNTRSTHKLPGNSLLKVRIRMKFTNGMVNCHMVQRLFEPDMGDLQQTAHFMALDEEPYNPLGRMMSIYDLTWVRERYTPDAIKYRASFCADETLNQDSFDTVDTPAYNGSAGYTVLFNMPNDAGEMQAEVQFADETGSADCEVGIICSGGKCTLQISQDNEILSMAIPDYPEKGLYKPMKEPHHPDRFIFILIVGPPETYGEHLIQNLIILRNFIRVADGALTLNPYKLPKACGGSATTRISERSWIKIFNWPAYELIGPSVMRAQEAYNRTILPCNQSFGGVPYSASGQPLPLDIYPNNERRIYFATSGALCSDECGPVISRDSSQDLTLKCTTGLEKEPCMKQYHVSITRENYDLTQHATSWQYAAFAVQFCSSDYERIKEDSAYSIASSEAMACYVSGQIKSLSHTLYCQLQQSMDDLKGDLRRRCTLRPKDEALIHRYPVDATRLRLVPVVRKCQPKMDPPKLFETYQRGPNYHVQRLTYIERTCPIGYRRIQSFDGDMCIRCPPDSYADLDTGLTSCQGCPLSRPSTYSGGASSSAQCSNDQLNKLRGLFFRYDMSDLSDDEWDQSFNLSSQMWWNRNYTELNSLDHLKPEEKYLEQQRQAVALFKSMTQLTFSNTEVFLMLIISTALAVFGGVNFILLLAATSRSTKCPVSDFYGPKLNWKERIGLAIFCALCKIALMIQSIVLRMRYRFSHEYMRLRRSMKSSRLSVATSNFSRKMSNMLKNSYRQTALPPLTEGQKTLIRLLTKTTIDRIVEAAERDMEVKREQRRVLMEENRRRLHEAGEVEAEAHEAELAAEAAKREAEAAALQVADAKDGKAKTVATQKAEQAEVQAKVLAQRAASLREFATKRMSVMRDMMSEREKLEDDTADMPWLSLSDRKALHNAAPELRAYLQLPRYHTPEFFLLHPEMQHQAELRTTVHPAPERDSRQDG</sequence>
<keyword evidence="2" id="KW-0472">Membrane</keyword>
<dbReference type="Proteomes" id="UP000822476">
    <property type="component" value="Unassembled WGS sequence"/>
</dbReference>